<dbReference type="Gene3D" id="3.40.50.200">
    <property type="entry name" value="Peptidase S8/S53 domain"/>
    <property type="match status" value="1"/>
</dbReference>
<gene>
    <name evidence="2" type="ORF">MGWOODY_Smn1404</name>
</gene>
<feature type="domain" description="Peptidase S8/S53" evidence="1">
    <location>
        <begin position="2"/>
        <end position="134"/>
    </location>
</feature>
<sequence length="168" mass="17242">MINLSVGIAAGSPRAIPEMLDACSRARAAGTLLVAASGNQARLGPVWLFADDWVIPVAASLADGSIDLRSNLGPGIGRRGLSAPAAGIRGALAPDKAGIMGGSSVATAFVTGALALLRSFYPRLPAPHLREALLLEPRRARSIVPPPLDAAASLAWLEARHPMERSAA</sequence>
<dbReference type="PROSITE" id="PS51892">
    <property type="entry name" value="SUBTILASE"/>
    <property type="match status" value="1"/>
</dbReference>
<organism evidence="2">
    <name type="scientific">hydrothermal vent metagenome</name>
    <dbReference type="NCBI Taxonomy" id="652676"/>
    <lineage>
        <taxon>unclassified sequences</taxon>
        <taxon>metagenomes</taxon>
        <taxon>ecological metagenomes</taxon>
    </lineage>
</organism>
<dbReference type="AlphaFoldDB" id="A0A160TMA2"/>
<name>A0A160TMA2_9ZZZZ</name>
<protein>
    <recommendedName>
        <fullName evidence="1">Peptidase S8/S53 domain-containing protein</fullName>
    </recommendedName>
</protein>
<dbReference type="InterPro" id="IPR000209">
    <property type="entry name" value="Peptidase_S8/S53_dom"/>
</dbReference>
<evidence type="ECO:0000259" key="1">
    <source>
        <dbReference type="Pfam" id="PF00082"/>
    </source>
</evidence>
<accession>A0A160TMA2</accession>
<dbReference type="GO" id="GO:0004252">
    <property type="term" value="F:serine-type endopeptidase activity"/>
    <property type="evidence" value="ECO:0007669"/>
    <property type="project" value="InterPro"/>
</dbReference>
<evidence type="ECO:0000313" key="2">
    <source>
        <dbReference type="EMBL" id="CUS45731.1"/>
    </source>
</evidence>
<dbReference type="EMBL" id="CZQE01000295">
    <property type="protein sequence ID" value="CUS45731.1"/>
    <property type="molecule type" value="Genomic_DNA"/>
</dbReference>
<dbReference type="Pfam" id="PF00082">
    <property type="entry name" value="Peptidase_S8"/>
    <property type="match status" value="1"/>
</dbReference>
<dbReference type="InterPro" id="IPR036852">
    <property type="entry name" value="Peptidase_S8/S53_dom_sf"/>
</dbReference>
<reference evidence="2" key="1">
    <citation type="submission" date="2015-10" db="EMBL/GenBank/DDBJ databases">
        <authorList>
            <person name="Gilbert D.G."/>
        </authorList>
    </citation>
    <scope>NUCLEOTIDE SEQUENCE</scope>
</reference>
<proteinExistence type="predicted"/>
<dbReference type="GO" id="GO:0006508">
    <property type="term" value="P:proteolysis"/>
    <property type="evidence" value="ECO:0007669"/>
    <property type="project" value="InterPro"/>
</dbReference>
<dbReference type="SUPFAM" id="SSF52743">
    <property type="entry name" value="Subtilisin-like"/>
    <property type="match status" value="1"/>
</dbReference>